<evidence type="ECO:0000256" key="1">
    <source>
        <dbReference type="SAM" id="MobiDB-lite"/>
    </source>
</evidence>
<evidence type="ECO:0000313" key="2">
    <source>
        <dbReference type="EMBL" id="KAJ5397832.1"/>
    </source>
</evidence>
<accession>A0A9X0BAJ9</accession>
<reference evidence="2" key="1">
    <citation type="submission" date="2022-12" db="EMBL/GenBank/DDBJ databases">
        <authorList>
            <person name="Petersen C."/>
        </authorList>
    </citation>
    <scope>NUCLEOTIDE SEQUENCE</scope>
    <source>
        <strain evidence="2">IBT 29677</strain>
    </source>
</reference>
<comment type="caution">
    <text evidence="2">The sequence shown here is derived from an EMBL/GenBank/DDBJ whole genome shotgun (WGS) entry which is preliminary data.</text>
</comment>
<name>A0A9X0BAJ9_9EURO</name>
<dbReference type="GeneID" id="81369562"/>
<sequence>MDPETSTTIHYRLKETQTRREWVDDTVCNCPPDQHVLLDWWPKTHAEIDTLAYSGLTVEPCPRGYNIFERLPSEPASEDKTKESPARREDPNTEIEVIVDRPAKRARRNEDSSMKLEKLDMKYRRMREDEELEHSRSCEDNIVKSVREREDNSREYRRKCDDRDFAYAYERAELEREMEAELAIVGDA</sequence>
<gene>
    <name evidence="2" type="ORF">N7509_005945</name>
</gene>
<dbReference type="Proteomes" id="UP001147747">
    <property type="component" value="Unassembled WGS sequence"/>
</dbReference>
<dbReference type="OrthoDB" id="10495307at2759"/>
<keyword evidence="3" id="KW-1185">Reference proteome</keyword>
<proteinExistence type="predicted"/>
<protein>
    <submittedName>
        <fullName evidence="2">Uncharacterized protein</fullName>
    </submittedName>
</protein>
<reference evidence="2" key="2">
    <citation type="journal article" date="2023" name="IMA Fungus">
        <title>Comparative genomic study of the Penicillium genus elucidates a diverse pangenome and 15 lateral gene transfer events.</title>
        <authorList>
            <person name="Petersen C."/>
            <person name="Sorensen T."/>
            <person name="Nielsen M.R."/>
            <person name="Sondergaard T.E."/>
            <person name="Sorensen J.L."/>
            <person name="Fitzpatrick D.A."/>
            <person name="Frisvad J.C."/>
            <person name="Nielsen K.L."/>
        </authorList>
    </citation>
    <scope>NUCLEOTIDE SEQUENCE</scope>
    <source>
        <strain evidence="2">IBT 29677</strain>
    </source>
</reference>
<organism evidence="2 3">
    <name type="scientific">Penicillium cosmopolitanum</name>
    <dbReference type="NCBI Taxonomy" id="1131564"/>
    <lineage>
        <taxon>Eukaryota</taxon>
        <taxon>Fungi</taxon>
        <taxon>Dikarya</taxon>
        <taxon>Ascomycota</taxon>
        <taxon>Pezizomycotina</taxon>
        <taxon>Eurotiomycetes</taxon>
        <taxon>Eurotiomycetidae</taxon>
        <taxon>Eurotiales</taxon>
        <taxon>Aspergillaceae</taxon>
        <taxon>Penicillium</taxon>
    </lineage>
</organism>
<feature type="compositionally biased region" description="Basic and acidic residues" evidence="1">
    <location>
        <begin position="77"/>
        <end position="91"/>
    </location>
</feature>
<dbReference type="AlphaFoldDB" id="A0A9X0BAJ9"/>
<evidence type="ECO:0000313" key="3">
    <source>
        <dbReference type="Proteomes" id="UP001147747"/>
    </source>
</evidence>
<feature type="region of interest" description="Disordered" evidence="1">
    <location>
        <begin position="68"/>
        <end position="94"/>
    </location>
</feature>
<dbReference type="EMBL" id="JAPZBU010000006">
    <property type="protein sequence ID" value="KAJ5397832.1"/>
    <property type="molecule type" value="Genomic_DNA"/>
</dbReference>
<dbReference type="RefSeq" id="XP_056489884.1">
    <property type="nucleotide sequence ID" value="XM_056630582.1"/>
</dbReference>